<keyword evidence="9 10" id="KW-0998">Cell outer membrane</keyword>
<feature type="chain" id="PRO_5010167635" description="TonB-dependent receptor" evidence="12">
    <location>
        <begin position="39"/>
        <end position="894"/>
    </location>
</feature>
<keyword evidence="12" id="KW-0732">Signal</keyword>
<dbReference type="Pfam" id="PF07715">
    <property type="entry name" value="Plug"/>
    <property type="match status" value="1"/>
</dbReference>
<dbReference type="InterPro" id="IPR012910">
    <property type="entry name" value="Plug_dom"/>
</dbReference>
<evidence type="ECO:0000256" key="5">
    <source>
        <dbReference type="ARBA" id="ARBA00022692"/>
    </source>
</evidence>
<dbReference type="Gene3D" id="2.170.130.10">
    <property type="entry name" value="TonB-dependent receptor, plug domain"/>
    <property type="match status" value="1"/>
</dbReference>
<evidence type="ECO:0000313" key="16">
    <source>
        <dbReference type="Proteomes" id="UP000180088"/>
    </source>
</evidence>
<feature type="signal peptide" evidence="12">
    <location>
        <begin position="1"/>
        <end position="38"/>
    </location>
</feature>
<dbReference type="Gene3D" id="2.40.170.20">
    <property type="entry name" value="TonB-dependent receptor, beta-barrel domain"/>
    <property type="match status" value="1"/>
</dbReference>
<dbReference type="CDD" id="cd01347">
    <property type="entry name" value="ligand_gated_channel"/>
    <property type="match status" value="1"/>
</dbReference>
<proteinExistence type="inferred from homology"/>
<comment type="caution">
    <text evidence="15">The sequence shown here is derived from an EMBL/GenBank/DDBJ whole genome shotgun (WGS) entry which is preliminary data.</text>
</comment>
<evidence type="ECO:0008006" key="17">
    <source>
        <dbReference type="Google" id="ProtNLM"/>
    </source>
</evidence>
<evidence type="ECO:0000256" key="6">
    <source>
        <dbReference type="ARBA" id="ARBA00023077"/>
    </source>
</evidence>
<evidence type="ECO:0000259" key="14">
    <source>
        <dbReference type="Pfam" id="PF07715"/>
    </source>
</evidence>
<dbReference type="InterPro" id="IPR037066">
    <property type="entry name" value="Plug_dom_sf"/>
</dbReference>
<dbReference type="PANTHER" id="PTHR47234:SF2">
    <property type="entry name" value="TONB-DEPENDENT RECEPTOR"/>
    <property type="match status" value="1"/>
</dbReference>
<evidence type="ECO:0000256" key="8">
    <source>
        <dbReference type="ARBA" id="ARBA00023170"/>
    </source>
</evidence>
<evidence type="ECO:0000256" key="9">
    <source>
        <dbReference type="ARBA" id="ARBA00023237"/>
    </source>
</evidence>
<keyword evidence="4 10" id="KW-1134">Transmembrane beta strand</keyword>
<evidence type="ECO:0000256" key="12">
    <source>
        <dbReference type="SAM" id="SignalP"/>
    </source>
</evidence>
<reference evidence="15 16" key="1">
    <citation type="submission" date="2016-09" db="EMBL/GenBank/DDBJ databases">
        <title>Chromobacterium muskegensis sp. nov., an insecticidal bacterium isolated from Sphagnum bogs.</title>
        <authorList>
            <person name="Sparks M.E."/>
            <person name="Blackburn M.B."/>
            <person name="Gundersen-Rindal D.E."/>
            <person name="Mitchell A."/>
            <person name="Farrar R."/>
            <person name="Kuhar D."/>
        </authorList>
    </citation>
    <scope>NUCLEOTIDE SEQUENCE [LARGE SCALE GENOMIC DNA]</scope>
    <source>
        <strain evidence="15 16">37-2</strain>
    </source>
</reference>
<accession>A0A1S1X2J2</accession>
<evidence type="ECO:0000256" key="2">
    <source>
        <dbReference type="ARBA" id="ARBA00009810"/>
    </source>
</evidence>
<organism evidence="15 16">
    <name type="scientific">Chromobacterium sphagni</name>
    <dbReference type="NCBI Taxonomy" id="1903179"/>
    <lineage>
        <taxon>Bacteria</taxon>
        <taxon>Pseudomonadati</taxon>
        <taxon>Pseudomonadota</taxon>
        <taxon>Betaproteobacteria</taxon>
        <taxon>Neisseriales</taxon>
        <taxon>Chromobacteriaceae</taxon>
        <taxon>Chromobacterium</taxon>
    </lineage>
</organism>
<dbReference type="STRING" id="1903179.BI347_07740"/>
<comment type="similarity">
    <text evidence="2 10 11">Belongs to the TonB-dependent receptor family.</text>
</comment>
<keyword evidence="7 10" id="KW-0472">Membrane</keyword>
<gene>
    <name evidence="15" type="ORF">BI347_07740</name>
</gene>
<name>A0A1S1X2J2_9NEIS</name>
<protein>
    <recommendedName>
        <fullName evidence="17">TonB-dependent receptor</fullName>
    </recommendedName>
</protein>
<evidence type="ECO:0000256" key="1">
    <source>
        <dbReference type="ARBA" id="ARBA00004571"/>
    </source>
</evidence>
<dbReference type="Pfam" id="PF00593">
    <property type="entry name" value="TonB_dep_Rec_b-barrel"/>
    <property type="match status" value="1"/>
</dbReference>
<dbReference type="SUPFAM" id="SSF56935">
    <property type="entry name" value="Porins"/>
    <property type="match status" value="1"/>
</dbReference>
<evidence type="ECO:0000259" key="13">
    <source>
        <dbReference type="Pfam" id="PF00593"/>
    </source>
</evidence>
<dbReference type="InterPro" id="IPR036942">
    <property type="entry name" value="Beta-barrel_TonB_sf"/>
</dbReference>
<evidence type="ECO:0000256" key="7">
    <source>
        <dbReference type="ARBA" id="ARBA00023136"/>
    </source>
</evidence>
<dbReference type="PROSITE" id="PS52016">
    <property type="entry name" value="TONB_DEPENDENT_REC_3"/>
    <property type="match status" value="1"/>
</dbReference>
<keyword evidence="8" id="KW-0675">Receptor</keyword>
<evidence type="ECO:0000256" key="3">
    <source>
        <dbReference type="ARBA" id="ARBA00022448"/>
    </source>
</evidence>
<feature type="domain" description="TonB-dependent receptor-like beta-barrel" evidence="13">
    <location>
        <begin position="375"/>
        <end position="857"/>
    </location>
</feature>
<dbReference type="AlphaFoldDB" id="A0A1S1X2J2"/>
<sequence length="894" mass="97033">MRQRSANTVMNKGKMMRVKILAQAIAAIGLLGSGFAHAADSSDSQLERVTITGSNIKRINTQGALPVEILKKEDIAKTGASTVAQLLDTLTSISSVTAGTSSTSFVPGAAHASMRGMDAKYTLILLNGRRLASYAQLESGTDSFTDLNTLPLSVIESVEILRDGASAIYGSDAVAGVINFKTKRNYQGVDTYARYGQTSAGDGAEQAVGVSAGTGDLNKDGYNALFSFDAYHREPVFYSKHDAIKSRDFRRFGGDDNRYLSTWGGWRTSPKSQYTAMPYCPLPLVTKASGQTICPIDYDRQDAQVSPRTSRYGLLSVLTKKLDADSQLYAELGFNQTKTYLQGGNNFLNGITLAPGDAAYPTDPSLIAALKAQNPGFTPGKDNITIYRGLNEGWGRDREATSNTYHAVFGYSTSLKDWDFDASVNFSGNNVTNNNQDYLTSLEDSLGTGNPSGPTYNPFIHGNPASSLAPYQALDVNKASTSLQALELKASKSELFNLPGGAAGFATGIQWWRETLVSTPDLNSQQGLVMNSAPQSYLDASHSIFAAYGEFNLPLAKNLEVQLALRGDHYSDFGNTINPKVAFSYRPIKEVMFRGSATSGFKAPSFTQLNLTRTAYGSVKDYDQCAQQGIPANKCPSNSTKIVSGGNPNLQPETNDSFSLGVVLQPVKDLFASVDFYRINQKNVINAVDLEDVVTNPAKYPGAIVRKPAGSGVLGDIDYVNTPYQNAGGLSTSGLDFDLRYDWSLGGYGKLKLENQHSRLLSFKDHKLSGDPWLEELDYAIQPRWKNVFTAEYSYDKYSVGMTARSYAGYKNLEQAISKTSTLQGKPGRIPSYTALDLDFTISPLKKLKIGGGVKNIGNRTPPYFINSSTPGTFSGSDTDLWGRTYYLNVNYKF</sequence>
<keyword evidence="5 10" id="KW-0812">Transmembrane</keyword>
<evidence type="ECO:0000256" key="11">
    <source>
        <dbReference type="RuleBase" id="RU003357"/>
    </source>
</evidence>
<keyword evidence="6 11" id="KW-0798">TonB box</keyword>
<dbReference type="PANTHER" id="PTHR47234">
    <property type="match status" value="1"/>
</dbReference>
<dbReference type="EMBL" id="MKCS01000001">
    <property type="protein sequence ID" value="OHX13416.1"/>
    <property type="molecule type" value="Genomic_DNA"/>
</dbReference>
<evidence type="ECO:0000256" key="10">
    <source>
        <dbReference type="PROSITE-ProRule" id="PRU01360"/>
    </source>
</evidence>
<dbReference type="InterPro" id="IPR039426">
    <property type="entry name" value="TonB-dep_rcpt-like"/>
</dbReference>
<dbReference type="InterPro" id="IPR000531">
    <property type="entry name" value="Beta-barrel_TonB"/>
</dbReference>
<keyword evidence="3 10" id="KW-0813">Transport</keyword>
<dbReference type="GO" id="GO:0009279">
    <property type="term" value="C:cell outer membrane"/>
    <property type="evidence" value="ECO:0007669"/>
    <property type="project" value="UniProtKB-SubCell"/>
</dbReference>
<feature type="domain" description="TonB-dependent receptor plug" evidence="14">
    <location>
        <begin position="66"/>
        <end position="177"/>
    </location>
</feature>
<evidence type="ECO:0000313" key="15">
    <source>
        <dbReference type="EMBL" id="OHX13416.1"/>
    </source>
</evidence>
<comment type="subcellular location">
    <subcellularLocation>
        <location evidence="1 10">Cell outer membrane</location>
        <topology evidence="1 10">Multi-pass membrane protein</topology>
    </subcellularLocation>
</comment>
<evidence type="ECO:0000256" key="4">
    <source>
        <dbReference type="ARBA" id="ARBA00022452"/>
    </source>
</evidence>
<dbReference type="Proteomes" id="UP000180088">
    <property type="component" value="Unassembled WGS sequence"/>
</dbReference>